<feature type="coiled-coil region" evidence="1">
    <location>
        <begin position="236"/>
        <end position="267"/>
    </location>
</feature>
<sequence>MKKVLTLALSLFIGVGALAQDLPQRSPAATTQQRVGLTDVKVEYSRPAVRGREIFGELVPFGKLWRTGANKATSISFSTDVIIGDNSIEKGTYSIFTIPNEGEWVVILNSETELWGIDGYDEANDVARITVETQKTDAKENFSITVENITDNSADIVFAWAHTSASLPIRVKTSEQAMANITKALEENPQDWRVYRNAANYYLTNKIDLPQAQKYMEKSLELNEDNWYSHFLYATILAENGEKDDAKDEAEEALEMGLEEAEKEESEFNYAGMIQAFIEGLED</sequence>
<dbReference type="Proteomes" id="UP000484164">
    <property type="component" value="Unassembled WGS sequence"/>
</dbReference>
<dbReference type="EMBL" id="WBVQ01000001">
    <property type="protein sequence ID" value="KAB2818052.1"/>
    <property type="molecule type" value="Genomic_DNA"/>
</dbReference>
<keyword evidence="1" id="KW-0175">Coiled coil</keyword>
<proteinExistence type="predicted"/>
<feature type="signal peptide" evidence="2">
    <location>
        <begin position="1"/>
        <end position="19"/>
    </location>
</feature>
<comment type="caution">
    <text evidence="3">The sequence shown here is derived from an EMBL/GenBank/DDBJ whole genome shotgun (WGS) entry which is preliminary data.</text>
</comment>
<feature type="chain" id="PRO_5026941821" evidence="2">
    <location>
        <begin position="20"/>
        <end position="283"/>
    </location>
</feature>
<dbReference type="InterPro" id="IPR011990">
    <property type="entry name" value="TPR-like_helical_dom_sf"/>
</dbReference>
<gene>
    <name evidence="3" type="ORF">F8C82_06525</name>
</gene>
<organism evidence="3 4">
    <name type="scientific">Phaeocystidibacter marisrubri</name>
    <dbReference type="NCBI Taxonomy" id="1577780"/>
    <lineage>
        <taxon>Bacteria</taxon>
        <taxon>Pseudomonadati</taxon>
        <taxon>Bacteroidota</taxon>
        <taxon>Flavobacteriia</taxon>
        <taxon>Flavobacteriales</taxon>
        <taxon>Phaeocystidibacteraceae</taxon>
        <taxon>Phaeocystidibacter</taxon>
    </lineage>
</organism>
<keyword evidence="4" id="KW-1185">Reference proteome</keyword>
<dbReference type="RefSeq" id="WP_151692740.1">
    <property type="nucleotide sequence ID" value="NZ_BMGX01000002.1"/>
</dbReference>
<protein>
    <submittedName>
        <fullName evidence="3">DUF2911 domain-containing protein</fullName>
    </submittedName>
</protein>
<dbReference type="Pfam" id="PF11138">
    <property type="entry name" value="DUF2911"/>
    <property type="match status" value="1"/>
</dbReference>
<reference evidence="3 4" key="1">
    <citation type="submission" date="2019-10" db="EMBL/GenBank/DDBJ databases">
        <title>Genome sequence of Phaeocystidibacter marisrubri JCM30614 (type strain).</title>
        <authorList>
            <person name="Bowman J.P."/>
        </authorList>
    </citation>
    <scope>NUCLEOTIDE SEQUENCE [LARGE SCALE GENOMIC DNA]</scope>
    <source>
        <strain evidence="3 4">JCM 30614</strain>
    </source>
</reference>
<dbReference type="AlphaFoldDB" id="A0A6L3ZJ54"/>
<accession>A0A6L3ZJ54</accession>
<evidence type="ECO:0000313" key="4">
    <source>
        <dbReference type="Proteomes" id="UP000484164"/>
    </source>
</evidence>
<keyword evidence="2" id="KW-0732">Signal</keyword>
<dbReference type="OrthoDB" id="187854at2"/>
<dbReference type="Gene3D" id="1.25.40.10">
    <property type="entry name" value="Tetratricopeptide repeat domain"/>
    <property type="match status" value="1"/>
</dbReference>
<dbReference type="InterPro" id="IPR021314">
    <property type="entry name" value="DUF2911"/>
</dbReference>
<evidence type="ECO:0000256" key="1">
    <source>
        <dbReference type="SAM" id="Coils"/>
    </source>
</evidence>
<name>A0A6L3ZJ54_9FLAO</name>
<evidence type="ECO:0000256" key="2">
    <source>
        <dbReference type="SAM" id="SignalP"/>
    </source>
</evidence>
<evidence type="ECO:0000313" key="3">
    <source>
        <dbReference type="EMBL" id="KAB2818052.1"/>
    </source>
</evidence>
<dbReference type="SUPFAM" id="SSF48452">
    <property type="entry name" value="TPR-like"/>
    <property type="match status" value="1"/>
</dbReference>